<dbReference type="SUPFAM" id="SSF101790">
    <property type="entry name" value="Aminomethyltransferase beta-barrel domain"/>
    <property type="match status" value="1"/>
</dbReference>
<name>A0ABP7TKZ4_9ACTN</name>
<organism evidence="2 3">
    <name type="scientific">Streptomyces plumbiresistens</name>
    <dbReference type="NCBI Taxonomy" id="511811"/>
    <lineage>
        <taxon>Bacteria</taxon>
        <taxon>Bacillati</taxon>
        <taxon>Actinomycetota</taxon>
        <taxon>Actinomycetes</taxon>
        <taxon>Kitasatosporales</taxon>
        <taxon>Streptomycetaceae</taxon>
        <taxon>Streptomyces</taxon>
    </lineage>
</organism>
<feature type="domain" description="GCVT N-terminal" evidence="1">
    <location>
        <begin position="44"/>
        <end position="268"/>
    </location>
</feature>
<dbReference type="InterPro" id="IPR006222">
    <property type="entry name" value="GCVT_N"/>
</dbReference>
<dbReference type="InterPro" id="IPR028896">
    <property type="entry name" value="GcvT/YgfZ/DmdA"/>
</dbReference>
<evidence type="ECO:0000313" key="3">
    <source>
        <dbReference type="Proteomes" id="UP001500456"/>
    </source>
</evidence>
<gene>
    <name evidence="2" type="ORF">GCM10022232_87070</name>
</gene>
<dbReference type="PIRSF" id="PIRSF006487">
    <property type="entry name" value="GcvT"/>
    <property type="match status" value="1"/>
</dbReference>
<accession>A0ABP7TKZ4</accession>
<dbReference type="PANTHER" id="PTHR43757">
    <property type="entry name" value="AMINOMETHYLTRANSFERASE"/>
    <property type="match status" value="1"/>
</dbReference>
<comment type="caution">
    <text evidence="2">The sequence shown here is derived from an EMBL/GenBank/DDBJ whole genome shotgun (WGS) entry which is preliminary data.</text>
</comment>
<dbReference type="EMBL" id="BAAAZX010000043">
    <property type="protein sequence ID" value="GAA4027821.1"/>
    <property type="molecule type" value="Genomic_DNA"/>
</dbReference>
<reference evidence="3" key="1">
    <citation type="journal article" date="2019" name="Int. J. Syst. Evol. Microbiol.">
        <title>The Global Catalogue of Microorganisms (GCM) 10K type strain sequencing project: providing services to taxonomists for standard genome sequencing and annotation.</title>
        <authorList>
            <consortium name="The Broad Institute Genomics Platform"/>
            <consortium name="The Broad Institute Genome Sequencing Center for Infectious Disease"/>
            <person name="Wu L."/>
            <person name="Ma J."/>
        </authorList>
    </citation>
    <scope>NUCLEOTIDE SEQUENCE [LARGE SCALE GENOMIC DNA]</scope>
    <source>
        <strain evidence="3">JCM 16924</strain>
    </source>
</reference>
<protein>
    <submittedName>
        <fullName evidence="2">Aminomethyltransferase family protein</fullName>
    </submittedName>
</protein>
<proteinExistence type="predicted"/>
<dbReference type="PANTHER" id="PTHR43757:SF2">
    <property type="entry name" value="AMINOMETHYLTRANSFERASE, MITOCHONDRIAL"/>
    <property type="match status" value="1"/>
</dbReference>
<keyword evidence="3" id="KW-1185">Reference proteome</keyword>
<evidence type="ECO:0000313" key="2">
    <source>
        <dbReference type="EMBL" id="GAA4027821.1"/>
    </source>
</evidence>
<dbReference type="SUPFAM" id="SSF103025">
    <property type="entry name" value="Folate-binding domain"/>
    <property type="match status" value="1"/>
</dbReference>
<evidence type="ECO:0000259" key="1">
    <source>
        <dbReference type="Pfam" id="PF01571"/>
    </source>
</evidence>
<dbReference type="RefSeq" id="WP_345571090.1">
    <property type="nucleotide sequence ID" value="NZ_BAAAZX010000043.1"/>
</dbReference>
<dbReference type="Proteomes" id="UP001500456">
    <property type="component" value="Unassembled WGS sequence"/>
</dbReference>
<dbReference type="Gene3D" id="3.30.1360.120">
    <property type="entry name" value="Probable tRNA modification gtpase trme, domain 1"/>
    <property type="match status" value="1"/>
</dbReference>
<dbReference type="InterPro" id="IPR027266">
    <property type="entry name" value="TrmE/GcvT-like"/>
</dbReference>
<dbReference type="InterPro" id="IPR029043">
    <property type="entry name" value="GcvT/YgfZ_C"/>
</dbReference>
<dbReference type="Pfam" id="PF01571">
    <property type="entry name" value="GCV_T"/>
    <property type="match status" value="1"/>
</dbReference>
<sequence>MDLTAHQRSTYETTLRLGFEAPFVTERPPLFSPAAAAQDIANTHGSLSRFAQMLIPTEYAGWVEETTAHVESCYVGDWSSLHKVVVRGRQALGFLGRLGMRNLARFDIGQIKHHVQLDENGWVASEGVLCRLGVEEFVYTAGSCDWLLWQFSQGDWDAEAVDISPDRFIFGIQGPASLHTVEKATGEPLSDIEFSRSRMAQVSGVPVRVLRTGISGELGYELHGPAEHANDIWAAIVQSGLQFGIKQLGLRSQPVQHIEAGIATNGLDYLPAAILSPGAPRQFRRGVPTGSFLPTNGVTDYFRKPDELGWGFRKGVPERDFLGRDALVKDARDGGPGRILMGLVWDKRDVAGVLTSLLEEDEVPDQMEIPRGRGPHFDQVLRNGTPIGVATGRTISANLRQTISLCVIEQASAAPGTEVAVLWGGPGTPQREIRATVTALPFKPDRRRTDVTSL</sequence>